<dbReference type="AlphaFoldDB" id="A0A0C3MEH6"/>
<dbReference type="Proteomes" id="UP000054248">
    <property type="component" value="Unassembled WGS sequence"/>
</dbReference>
<feature type="compositionally biased region" description="Polar residues" evidence="1">
    <location>
        <begin position="10"/>
        <end position="23"/>
    </location>
</feature>
<proteinExistence type="predicted"/>
<keyword evidence="3" id="KW-1185">Reference proteome</keyword>
<reference evidence="2 3" key="1">
    <citation type="submission" date="2014-04" db="EMBL/GenBank/DDBJ databases">
        <authorList>
            <consortium name="DOE Joint Genome Institute"/>
            <person name="Kuo A."/>
            <person name="Girlanda M."/>
            <person name="Perotto S."/>
            <person name="Kohler A."/>
            <person name="Nagy L.G."/>
            <person name="Floudas D."/>
            <person name="Copeland A."/>
            <person name="Barry K.W."/>
            <person name="Cichocki N."/>
            <person name="Veneault-Fourrey C."/>
            <person name="LaButti K."/>
            <person name="Lindquist E.A."/>
            <person name="Lipzen A."/>
            <person name="Lundell T."/>
            <person name="Morin E."/>
            <person name="Murat C."/>
            <person name="Sun H."/>
            <person name="Tunlid A."/>
            <person name="Henrissat B."/>
            <person name="Grigoriev I.V."/>
            <person name="Hibbett D.S."/>
            <person name="Martin F."/>
            <person name="Nordberg H.P."/>
            <person name="Cantor M.N."/>
            <person name="Hua S.X."/>
        </authorList>
    </citation>
    <scope>NUCLEOTIDE SEQUENCE [LARGE SCALE GENOMIC DNA]</scope>
    <source>
        <strain evidence="2 3">MUT 4182</strain>
    </source>
</reference>
<feature type="region of interest" description="Disordered" evidence="1">
    <location>
        <begin position="1"/>
        <end position="64"/>
    </location>
</feature>
<feature type="compositionally biased region" description="Polar residues" evidence="1">
    <location>
        <begin position="280"/>
        <end position="305"/>
    </location>
</feature>
<evidence type="ECO:0000313" key="2">
    <source>
        <dbReference type="EMBL" id="KIO32177.1"/>
    </source>
</evidence>
<evidence type="ECO:0000313" key="3">
    <source>
        <dbReference type="Proteomes" id="UP000054248"/>
    </source>
</evidence>
<name>A0A0C3MEH6_9AGAM</name>
<feature type="compositionally biased region" description="Low complexity" evidence="1">
    <location>
        <begin position="324"/>
        <end position="336"/>
    </location>
</feature>
<feature type="compositionally biased region" description="Pro residues" evidence="1">
    <location>
        <begin position="361"/>
        <end position="371"/>
    </location>
</feature>
<dbReference type="OrthoDB" id="3225330at2759"/>
<dbReference type="HOGENOM" id="CLU_581654_0_0_1"/>
<protein>
    <submittedName>
        <fullName evidence="2">Uncharacterized protein</fullName>
    </submittedName>
</protein>
<organism evidence="2 3">
    <name type="scientific">Tulasnella calospora MUT 4182</name>
    <dbReference type="NCBI Taxonomy" id="1051891"/>
    <lineage>
        <taxon>Eukaryota</taxon>
        <taxon>Fungi</taxon>
        <taxon>Dikarya</taxon>
        <taxon>Basidiomycota</taxon>
        <taxon>Agaricomycotina</taxon>
        <taxon>Agaricomycetes</taxon>
        <taxon>Cantharellales</taxon>
        <taxon>Tulasnellaceae</taxon>
        <taxon>Tulasnella</taxon>
    </lineage>
</organism>
<sequence>MPDSFFGPASYSTSYASSEVPQTDPTPPRDAGAGNSADHPVQTNSSVAPSGPRRSTRQPGLVKNPYIVREANNLKAARNRIYALIDASEEAQKAADTTKTLREAAATGDTMLSSAVLTQRLLAGAASRSRSATPARGRPAKRRRGVMEAEERYEHAYGYGDKDGDDIDLEKELQKEYDEIVGKLWVEGPATTGAVISYLKARRKLLQVVDLVREWEAYKVEHNIPDTEIPGPVKAIRQKPTRAETPTRRSLRARVPAARTVPQSDTEGAPRRKHRKTEHPSATSGIAGSSNTPNKPSGLSQSFSVASLPERKPSSTRSISTFGSNSSLSELSSSESQDGNAGPPVDPTVQLVTGVASPLSPLQPLPPPAPKVLPTIRLRDRQATRQVKTADNSPAPETKPLPDELQKSVPPLKLTRSLVIKSSSSPQNQRASSHPAPGASEATEKPRVLRSRSKLNLPSKFDGFVSTVQT</sequence>
<gene>
    <name evidence="2" type="ORF">M407DRAFT_18748</name>
</gene>
<reference evidence="3" key="2">
    <citation type="submission" date="2015-01" db="EMBL/GenBank/DDBJ databases">
        <title>Evolutionary Origins and Diversification of the Mycorrhizal Mutualists.</title>
        <authorList>
            <consortium name="DOE Joint Genome Institute"/>
            <consortium name="Mycorrhizal Genomics Consortium"/>
            <person name="Kohler A."/>
            <person name="Kuo A."/>
            <person name="Nagy L.G."/>
            <person name="Floudas D."/>
            <person name="Copeland A."/>
            <person name="Barry K.W."/>
            <person name="Cichocki N."/>
            <person name="Veneault-Fourrey C."/>
            <person name="LaButti K."/>
            <person name="Lindquist E.A."/>
            <person name="Lipzen A."/>
            <person name="Lundell T."/>
            <person name="Morin E."/>
            <person name="Murat C."/>
            <person name="Riley R."/>
            <person name="Ohm R."/>
            <person name="Sun H."/>
            <person name="Tunlid A."/>
            <person name="Henrissat B."/>
            <person name="Grigoriev I.V."/>
            <person name="Hibbett D.S."/>
            <person name="Martin F."/>
        </authorList>
    </citation>
    <scope>NUCLEOTIDE SEQUENCE [LARGE SCALE GENOMIC DNA]</scope>
    <source>
        <strain evidence="3">MUT 4182</strain>
    </source>
</reference>
<evidence type="ECO:0000256" key="1">
    <source>
        <dbReference type="SAM" id="MobiDB-lite"/>
    </source>
</evidence>
<feature type="compositionally biased region" description="Low complexity" evidence="1">
    <location>
        <begin position="422"/>
        <end position="433"/>
    </location>
</feature>
<accession>A0A0C3MEH6</accession>
<dbReference type="EMBL" id="KN822956">
    <property type="protein sequence ID" value="KIO32177.1"/>
    <property type="molecule type" value="Genomic_DNA"/>
</dbReference>
<feature type="compositionally biased region" description="Low complexity" evidence="1">
    <location>
        <begin position="124"/>
        <end position="137"/>
    </location>
</feature>
<feature type="region of interest" description="Disordered" evidence="1">
    <location>
        <begin position="124"/>
        <end position="148"/>
    </location>
</feature>
<feature type="region of interest" description="Disordered" evidence="1">
    <location>
        <begin position="226"/>
        <end position="470"/>
    </location>
</feature>